<accession>A0A6H0KKC9</accession>
<name>A0A6H0KKC9_9BACE</name>
<evidence type="ECO:0000313" key="12">
    <source>
        <dbReference type="Proteomes" id="UP000501780"/>
    </source>
</evidence>
<dbReference type="Gene3D" id="3.40.605.10">
    <property type="entry name" value="Aldehyde Dehydrogenase, Chain A, domain 1"/>
    <property type="match status" value="1"/>
</dbReference>
<evidence type="ECO:0000256" key="3">
    <source>
        <dbReference type="ARBA" id="ARBA00023002"/>
    </source>
</evidence>
<dbReference type="RefSeq" id="WP_167960668.1">
    <property type="nucleotide sequence ID" value="NZ_CP050831.1"/>
</dbReference>
<dbReference type="Gene3D" id="3.40.309.10">
    <property type="entry name" value="Aldehyde Dehydrogenase, Chain A, domain 2"/>
    <property type="match status" value="1"/>
</dbReference>
<dbReference type="PANTHER" id="PTHR42862">
    <property type="entry name" value="DELTA-1-PYRROLINE-5-CARBOXYLATE DEHYDROGENASE 1, ISOFORM A-RELATED"/>
    <property type="match status" value="1"/>
</dbReference>
<evidence type="ECO:0000313" key="11">
    <source>
        <dbReference type="EMBL" id="QIU93481.1"/>
    </source>
</evidence>
<dbReference type="Pfam" id="PF00171">
    <property type="entry name" value="Aldedh"/>
    <property type="match status" value="1"/>
</dbReference>
<dbReference type="GO" id="GO:0003842">
    <property type="term" value="F:L-glutamate gamma-semialdehyde dehydrogenase activity"/>
    <property type="evidence" value="ECO:0007669"/>
    <property type="project" value="UniProtKB-EC"/>
</dbReference>
<dbReference type="InterPro" id="IPR016163">
    <property type="entry name" value="Ald_DH_C"/>
</dbReference>
<dbReference type="PROSITE" id="PS00687">
    <property type="entry name" value="ALDEHYDE_DEHYDR_GLU"/>
    <property type="match status" value="1"/>
</dbReference>
<evidence type="ECO:0000256" key="7">
    <source>
        <dbReference type="PROSITE-ProRule" id="PRU10007"/>
    </source>
</evidence>
<evidence type="ECO:0000256" key="4">
    <source>
        <dbReference type="ARBA" id="ARBA00023027"/>
    </source>
</evidence>
<dbReference type="Gene3D" id="3.20.20.220">
    <property type="match status" value="1"/>
</dbReference>
<sequence length="1146" mass="128949">MDKQFQPTLTEVQDWVVKLYNTCEQTITEAERREQHKYAVMVQRPQDKKFLVKMLDESSQIRDRKILAKRIKTLLDQYGVPEFLNKRDAFLFKMYQAFGYHFDFIAIPIIKKRLRMDTSQVIINEERPQLTKHLATRAQEKIGQNVNLLGEVVLGNGEADHRYHHYLEALESPDINYISVKISGIYAQTHALNYEESFPELVSRMSALYQKAIDFPYIDETGAKQSKFINLDMEEYKDAHFTLRLFKTVLSLPQFKNYSAGIVVQAYLPDAHDFQTELLEFAKARIAEGGAPIKMRLVKGCNLEMETVISSLRGWPNPILPSKTEVDANYLHLLERALMPENAKALHLGVASHNLFSIAYAYLSAQKYGTAEYMTFEMLEGMANHLWRAQSMLGNRVILYTPVVKNEHFLNAVSYLVRRMDENTAPDNFLTHSFNLKPNTKEWDFLAKQFEDAYAMKDTITHVSPRIQNRNLPYTPVAPSDMMKNEPDTDFDLSQNQEWVRRIFAKWKKNGTEEPEIIPLQIGAETVVCESRYKYLDRCQNDEVCICEMSQADSGQVEKIIGIAEADPAGWRKTTLEERHRIMYEASNRLADMRGDLIGCMCAVTGKTVIEGDVEVSEAVDYARFYTTAMKKFAVLDDIEMKPKGTILVISPWNFPCAIPVGGIVAGLAGGNTVILKPATVAAPVAWMFAKAFWEAGVPKEALQVIITNREALKVLTTAPAIKHIILTGGTDTAQNIAKTAPATPLSAETGGKNAIILTASGDRDHAIMNTVASAFGNAGQKCSACSLLLVERSVYEDENFQSKLKDAATSLKTGSVWNAGNVVGPMITNKNDKLLKAFKLKPGESWLVPPRFIDEKEYILAPTVKWGVKSGSFSFCTELFGPLLSVGCIDSLEEGIDLVNDLYYGLTSGLQSLDEAEQKLWKDTLSAGNLYINRGITGAIVNRQPFGGMNMSAFGGGLKAGGPNYCTCFVEITDKPDSKTDYKQSYEKAWQEEFSKAKDINKLYGEQNLFRYLPLYEMILRLFPEDTDEEALMIAYAAKTCGTPLAISFDPTDNRSAALAEAGCKLREESMEKFLEVMIDYARIRTCSPNIPKEMYEVAAEYDMYIATAPPVKQGRIELLHYIQEQSISFEYHRYGSISEVPPCE</sequence>
<dbReference type="Pfam" id="PF01619">
    <property type="entry name" value="Pro_dh"/>
    <property type="match status" value="1"/>
</dbReference>
<dbReference type="EC" id="1.2.1.88" evidence="2"/>
<dbReference type="SUPFAM" id="SSF53720">
    <property type="entry name" value="ALDH-like"/>
    <property type="match status" value="1"/>
</dbReference>
<dbReference type="GO" id="GO:0009898">
    <property type="term" value="C:cytoplasmic side of plasma membrane"/>
    <property type="evidence" value="ECO:0007669"/>
    <property type="project" value="TreeGrafter"/>
</dbReference>
<feature type="active site" evidence="6">
    <location>
        <position position="783"/>
    </location>
</feature>
<dbReference type="GO" id="GO:0010133">
    <property type="term" value="P:L-proline catabolic process to L-glutamate"/>
    <property type="evidence" value="ECO:0007669"/>
    <property type="project" value="InterPro"/>
</dbReference>
<evidence type="ECO:0000259" key="10">
    <source>
        <dbReference type="Pfam" id="PF01619"/>
    </source>
</evidence>
<comment type="catalytic activity">
    <reaction evidence="5">
        <text>L-glutamate 5-semialdehyde + NAD(+) + H2O = L-glutamate + NADH + 2 H(+)</text>
        <dbReference type="Rhea" id="RHEA:30235"/>
        <dbReference type="ChEBI" id="CHEBI:15377"/>
        <dbReference type="ChEBI" id="CHEBI:15378"/>
        <dbReference type="ChEBI" id="CHEBI:29985"/>
        <dbReference type="ChEBI" id="CHEBI:57540"/>
        <dbReference type="ChEBI" id="CHEBI:57945"/>
        <dbReference type="ChEBI" id="CHEBI:58066"/>
        <dbReference type="EC" id="1.2.1.88"/>
    </reaction>
</comment>
<evidence type="ECO:0000256" key="6">
    <source>
        <dbReference type="PIRSR" id="PIRSR000197-1"/>
    </source>
</evidence>
<evidence type="ECO:0000259" key="9">
    <source>
        <dbReference type="Pfam" id="PF00171"/>
    </source>
</evidence>
<dbReference type="FunFam" id="3.40.309.10:FF:000005">
    <property type="entry name" value="1-pyrroline-5-carboxylate dehydrogenase 1"/>
    <property type="match status" value="1"/>
</dbReference>
<dbReference type="InterPro" id="IPR002872">
    <property type="entry name" value="Proline_DH_dom"/>
</dbReference>
<protein>
    <recommendedName>
        <fullName evidence="2">L-glutamate gamma-semialdehyde dehydrogenase</fullName>
        <ecNumber evidence="2">1.2.1.88</ecNumber>
    </recommendedName>
</protein>
<dbReference type="CDD" id="cd07125">
    <property type="entry name" value="ALDH_PutA-P5CDH"/>
    <property type="match status" value="1"/>
</dbReference>
<comment type="similarity">
    <text evidence="8">Belongs to the aldehyde dehydrogenase family.</text>
</comment>
<dbReference type="EMBL" id="CP050831">
    <property type="protein sequence ID" value="QIU93481.1"/>
    <property type="molecule type" value="Genomic_DNA"/>
</dbReference>
<dbReference type="InterPro" id="IPR016160">
    <property type="entry name" value="Ald_DH_CS_CYS"/>
</dbReference>
<evidence type="ECO:0000256" key="2">
    <source>
        <dbReference type="ARBA" id="ARBA00012884"/>
    </source>
</evidence>
<evidence type="ECO:0000256" key="1">
    <source>
        <dbReference type="ARBA" id="ARBA00004786"/>
    </source>
</evidence>
<dbReference type="PANTHER" id="PTHR42862:SF1">
    <property type="entry name" value="DELTA-1-PYRROLINE-5-CARBOXYLATE DEHYDROGENASE 2, ISOFORM A-RELATED"/>
    <property type="match status" value="1"/>
</dbReference>
<evidence type="ECO:0000256" key="5">
    <source>
        <dbReference type="ARBA" id="ARBA00048142"/>
    </source>
</evidence>
<keyword evidence="12" id="KW-1185">Reference proteome</keyword>
<dbReference type="InterPro" id="IPR025703">
    <property type="entry name" value="Bifunct_PutA"/>
</dbReference>
<evidence type="ECO:0000256" key="8">
    <source>
        <dbReference type="RuleBase" id="RU003345"/>
    </source>
</evidence>
<dbReference type="InterPro" id="IPR050485">
    <property type="entry name" value="Proline_metab_enzyme"/>
</dbReference>
<keyword evidence="3 8" id="KW-0560">Oxidoreductase</keyword>
<dbReference type="AlphaFoldDB" id="A0A6H0KKC9"/>
<feature type="domain" description="Proline dehydrogenase" evidence="10">
    <location>
        <begin position="132"/>
        <end position="431"/>
    </location>
</feature>
<dbReference type="InterPro" id="IPR029510">
    <property type="entry name" value="Ald_DH_CS_GLU"/>
</dbReference>
<organism evidence="11 12">
    <name type="scientific">Bacteroides faecium</name>
    <dbReference type="NCBI Taxonomy" id="2715212"/>
    <lineage>
        <taxon>Bacteria</taxon>
        <taxon>Pseudomonadati</taxon>
        <taxon>Bacteroidota</taxon>
        <taxon>Bacteroidia</taxon>
        <taxon>Bacteroidales</taxon>
        <taxon>Bacteroidaceae</taxon>
        <taxon>Bacteroides</taxon>
    </lineage>
</organism>
<dbReference type="InterPro" id="IPR029041">
    <property type="entry name" value="FAD-linked_oxidoreductase-like"/>
</dbReference>
<feature type="active site" evidence="6 7">
    <location>
        <position position="749"/>
    </location>
</feature>
<comment type="pathway">
    <text evidence="1">Amino-acid degradation; L-proline degradation into L-glutamate; L-glutamate from L-proline: step 2/2.</text>
</comment>
<dbReference type="GO" id="GO:0003700">
    <property type="term" value="F:DNA-binding transcription factor activity"/>
    <property type="evidence" value="ECO:0007669"/>
    <property type="project" value="InterPro"/>
</dbReference>
<proteinExistence type="inferred from homology"/>
<dbReference type="PIRSF" id="PIRSF000197">
    <property type="entry name" value="Bifunct_PutA"/>
    <property type="match status" value="1"/>
</dbReference>
<keyword evidence="4" id="KW-0520">NAD</keyword>
<dbReference type="InterPro" id="IPR016161">
    <property type="entry name" value="Ald_DH/histidinol_DH"/>
</dbReference>
<dbReference type="SUPFAM" id="SSF51730">
    <property type="entry name" value="FAD-linked oxidoreductase"/>
    <property type="match status" value="1"/>
</dbReference>
<dbReference type="InterPro" id="IPR015590">
    <property type="entry name" value="Aldehyde_DH_dom"/>
</dbReference>
<dbReference type="PROSITE" id="PS00070">
    <property type="entry name" value="ALDEHYDE_DEHYDR_CYS"/>
    <property type="match status" value="1"/>
</dbReference>
<dbReference type="Proteomes" id="UP000501780">
    <property type="component" value="Chromosome"/>
</dbReference>
<gene>
    <name evidence="11" type="ORF">BacF7301_04630</name>
</gene>
<dbReference type="GO" id="GO:0004657">
    <property type="term" value="F:proline dehydrogenase activity"/>
    <property type="evidence" value="ECO:0007669"/>
    <property type="project" value="InterPro"/>
</dbReference>
<dbReference type="InterPro" id="IPR016162">
    <property type="entry name" value="Ald_DH_N"/>
</dbReference>
<reference evidence="11 12" key="1">
    <citation type="submission" date="2020-03" db="EMBL/GenBank/DDBJ databases">
        <title>Genomic analysis of Bacteroides faecium CBA7301.</title>
        <authorList>
            <person name="Kim J."/>
            <person name="Roh S.W."/>
        </authorList>
    </citation>
    <scope>NUCLEOTIDE SEQUENCE [LARGE SCALE GENOMIC DNA]</scope>
    <source>
        <strain evidence="11 12">CBA7301</strain>
    </source>
</reference>
<feature type="domain" description="Aldehyde dehydrogenase" evidence="9">
    <location>
        <begin position="542"/>
        <end position="973"/>
    </location>
</feature>
<dbReference type="KEGG" id="bfc:BacF7301_04630"/>